<keyword evidence="3" id="KW-0862">Zinc</keyword>
<dbReference type="GO" id="GO:0032481">
    <property type="term" value="P:positive regulation of type I interferon production"/>
    <property type="evidence" value="ECO:0007669"/>
    <property type="project" value="Ensembl"/>
</dbReference>
<dbReference type="GO" id="GO:0032480">
    <property type="term" value="P:negative regulation of type I interferon production"/>
    <property type="evidence" value="ECO:0007669"/>
    <property type="project" value="Ensembl"/>
</dbReference>
<dbReference type="Ensembl" id="ENSNGAT00000010398.1">
    <property type="protein sequence ID" value="ENSNGAP00000005924.1"/>
    <property type="gene ID" value="ENSNGAG00000008614.1"/>
</dbReference>
<dbReference type="OMA" id="MDHEADE"/>
<feature type="domain" description="XIAP-associated factor 1 C-terminal" evidence="5">
    <location>
        <begin position="219"/>
        <end position="255"/>
    </location>
</feature>
<evidence type="ECO:0000259" key="6">
    <source>
        <dbReference type="Pfam" id="PF21366"/>
    </source>
</evidence>
<evidence type="ECO:0000259" key="5">
    <source>
        <dbReference type="Pfam" id="PF18608"/>
    </source>
</evidence>
<sequence length="297" mass="33608">MEGDFQECRNCKRSVASVHFTLHEAHCLRFLVLCSECEEPIPKGKMKEHLQDAHQQTKKSQQSPVKCKFCDIAMHFSKLDIHESHCGSRTERCPCCNQPIMLRVLAQHKDVCQSGEAWPEEGKRILSPEKKIHCDYCKQMIPENKYVRHMKKCPISKTVKYHQDGKPQIPPSSLPHQAAGNQTSAVEKDVRPKAKNRNRFPHGTVGLPLKSEIKPRGVPTGDETAYDILQRCSQCGILLPLPTLRQHQVPCFLLTYAPSSPDWESAAQCLKDIQVLLRVMVHAFNPNTWEAEAGGSL</sequence>
<keyword evidence="8" id="KW-1185">Reference proteome</keyword>
<keyword evidence="1" id="KW-0479">Metal-binding</keyword>
<dbReference type="Pfam" id="PF18608">
    <property type="entry name" value="XAF1_C"/>
    <property type="match status" value="1"/>
</dbReference>
<dbReference type="GO" id="GO:0006915">
    <property type="term" value="P:apoptotic process"/>
    <property type="evidence" value="ECO:0007669"/>
    <property type="project" value="InterPro"/>
</dbReference>
<reference evidence="7" key="2">
    <citation type="submission" date="2025-09" db="UniProtKB">
        <authorList>
            <consortium name="Ensembl"/>
        </authorList>
    </citation>
    <scope>IDENTIFICATION</scope>
</reference>
<evidence type="ECO:0000313" key="7">
    <source>
        <dbReference type="Ensembl" id="ENSNGAP00000005924.1"/>
    </source>
</evidence>
<dbReference type="Pfam" id="PF23580">
    <property type="entry name" value="Znf_XAF1_N"/>
    <property type="match status" value="1"/>
</dbReference>
<evidence type="ECO:0000256" key="3">
    <source>
        <dbReference type="ARBA" id="ARBA00022833"/>
    </source>
</evidence>
<dbReference type="InterPro" id="IPR031220">
    <property type="entry name" value="XAF1_C_sf"/>
</dbReference>
<accession>A0A8C6QQ02</accession>
<evidence type="ECO:0000256" key="4">
    <source>
        <dbReference type="SAM" id="MobiDB-lite"/>
    </source>
</evidence>
<dbReference type="GO" id="GO:0005739">
    <property type="term" value="C:mitochondrion"/>
    <property type="evidence" value="ECO:0007669"/>
    <property type="project" value="Ensembl"/>
</dbReference>
<dbReference type="PANTHER" id="PTHR16295:SF17">
    <property type="entry name" value="XIAP-ASSOCIATED FACTOR 1"/>
    <property type="match status" value="1"/>
</dbReference>
<dbReference type="GO" id="GO:0035456">
    <property type="term" value="P:response to interferon-beta"/>
    <property type="evidence" value="ECO:0007669"/>
    <property type="project" value="Ensembl"/>
</dbReference>
<dbReference type="GO" id="GO:0140313">
    <property type="term" value="F:molecular sequestering activity"/>
    <property type="evidence" value="ECO:0007669"/>
    <property type="project" value="Ensembl"/>
</dbReference>
<dbReference type="GO" id="GO:0008270">
    <property type="term" value="F:zinc ion binding"/>
    <property type="evidence" value="ECO:0007669"/>
    <property type="project" value="UniProtKB-KW"/>
</dbReference>
<reference evidence="7" key="1">
    <citation type="submission" date="2025-08" db="UniProtKB">
        <authorList>
            <consortium name="Ensembl"/>
        </authorList>
    </citation>
    <scope>IDENTIFICATION</scope>
</reference>
<keyword evidence="2" id="KW-0863">Zinc-finger</keyword>
<protein>
    <submittedName>
        <fullName evidence="7">XIAP associated factor 1</fullName>
    </submittedName>
</protein>
<dbReference type="GO" id="GO:0006511">
    <property type="term" value="P:ubiquitin-dependent protein catabolic process"/>
    <property type="evidence" value="ECO:0007669"/>
    <property type="project" value="Ensembl"/>
</dbReference>
<dbReference type="Proteomes" id="UP000694381">
    <property type="component" value="Unassembled WGS sequence"/>
</dbReference>
<dbReference type="InterPro" id="IPR041386">
    <property type="entry name" value="XAF1_C"/>
</dbReference>
<feature type="domain" description="TRAFD1/XAF1 zinc finger" evidence="6">
    <location>
        <begin position="71"/>
        <end position="112"/>
    </location>
</feature>
<dbReference type="Gene3D" id="6.10.250.1730">
    <property type="match status" value="1"/>
</dbReference>
<organism evidence="7 8">
    <name type="scientific">Nannospalax galili</name>
    <name type="common">Northern Israeli blind subterranean mole rat</name>
    <name type="synonym">Spalax galili</name>
    <dbReference type="NCBI Taxonomy" id="1026970"/>
    <lineage>
        <taxon>Eukaryota</taxon>
        <taxon>Metazoa</taxon>
        <taxon>Chordata</taxon>
        <taxon>Craniata</taxon>
        <taxon>Vertebrata</taxon>
        <taxon>Euteleostomi</taxon>
        <taxon>Mammalia</taxon>
        <taxon>Eutheria</taxon>
        <taxon>Euarchontoglires</taxon>
        <taxon>Glires</taxon>
        <taxon>Rodentia</taxon>
        <taxon>Myomorpha</taxon>
        <taxon>Muroidea</taxon>
        <taxon>Spalacidae</taxon>
        <taxon>Spalacinae</taxon>
        <taxon>Nannospalax</taxon>
    </lineage>
</organism>
<feature type="region of interest" description="Disordered" evidence="4">
    <location>
        <begin position="164"/>
        <end position="208"/>
    </location>
</feature>
<dbReference type="InterPro" id="IPR051986">
    <property type="entry name" value="Innate_Immune_Apopt_Reg"/>
</dbReference>
<dbReference type="AlphaFoldDB" id="A0A8C6QQ02"/>
<dbReference type="InterPro" id="IPR049439">
    <property type="entry name" value="TRAFD1-XIAF1_Znf"/>
</dbReference>
<dbReference type="GeneTree" id="ENSGT00530000063869"/>
<evidence type="ECO:0000256" key="1">
    <source>
        <dbReference type="ARBA" id="ARBA00022723"/>
    </source>
</evidence>
<dbReference type="InterPro" id="IPR013083">
    <property type="entry name" value="Znf_RING/FYVE/PHD"/>
</dbReference>
<evidence type="ECO:0000313" key="8">
    <source>
        <dbReference type="Proteomes" id="UP000694381"/>
    </source>
</evidence>
<dbReference type="Gene3D" id="3.30.40.10">
    <property type="entry name" value="Zinc/RING finger domain, C3HC4 (zinc finger)"/>
    <property type="match status" value="2"/>
</dbReference>
<dbReference type="SUPFAM" id="SSF49599">
    <property type="entry name" value="TRAF domain-like"/>
    <property type="match status" value="1"/>
</dbReference>
<dbReference type="GO" id="GO:0005654">
    <property type="term" value="C:nucleoplasm"/>
    <property type="evidence" value="ECO:0007669"/>
    <property type="project" value="Ensembl"/>
</dbReference>
<name>A0A8C6QQ02_NANGA</name>
<dbReference type="PANTHER" id="PTHR16295">
    <property type="entry name" value="TRAF-TYPE ZINC FINGER PROTEIN-RELATED"/>
    <property type="match status" value="1"/>
</dbReference>
<evidence type="ECO:0000256" key="2">
    <source>
        <dbReference type="ARBA" id="ARBA00022771"/>
    </source>
</evidence>
<proteinExistence type="predicted"/>
<gene>
    <name evidence="7" type="primary">Xaf1</name>
</gene>
<dbReference type="Pfam" id="PF21366">
    <property type="entry name" value="TRAFD1-XIAF1_ZnF"/>
    <property type="match status" value="1"/>
</dbReference>